<proteinExistence type="predicted"/>
<gene>
    <name evidence="7" type="ORF">M4L89_06720</name>
</gene>
<dbReference type="Pfam" id="PF01061">
    <property type="entry name" value="ABC2_membrane"/>
    <property type="match status" value="1"/>
</dbReference>
<dbReference type="GO" id="GO:0016020">
    <property type="term" value="C:membrane"/>
    <property type="evidence" value="ECO:0007669"/>
    <property type="project" value="UniProtKB-SubCell"/>
</dbReference>
<feature type="transmembrane region" description="Helical" evidence="5">
    <location>
        <begin position="130"/>
        <end position="150"/>
    </location>
</feature>
<keyword evidence="2 5" id="KW-0812">Transmembrane</keyword>
<evidence type="ECO:0000256" key="1">
    <source>
        <dbReference type="ARBA" id="ARBA00004141"/>
    </source>
</evidence>
<dbReference type="RefSeq" id="WP_277583100.1">
    <property type="nucleotide sequence ID" value="NZ_JAMBPY010000003.1"/>
</dbReference>
<feature type="domain" description="ABC-2 type transporter transmembrane" evidence="6">
    <location>
        <begin position="6"/>
        <end position="195"/>
    </location>
</feature>
<evidence type="ECO:0000256" key="3">
    <source>
        <dbReference type="ARBA" id="ARBA00022989"/>
    </source>
</evidence>
<sequence length="235" mass="26507">MNITRLSALLEKDFKESIRNPSIIFMPLMIILISIFYSIIPTTNTVQSAPTVMQFIIINMAFVFVATSPLITMISEENEKGTLKGLVESPASNIEILLSKVIITFIITIITTIISLMIVNSNLNFDFQTYLGLAVMLCFYLVLGLVFGLLSNTVGTATTLMMVPFILFGMTPIFNTLEGVIKLGFFDKVLEILPFGLILELEINNASLNLLYLVIWFILIMVSLFITYKYKFRKR</sequence>
<dbReference type="GO" id="GO:0140359">
    <property type="term" value="F:ABC-type transporter activity"/>
    <property type="evidence" value="ECO:0007669"/>
    <property type="project" value="InterPro"/>
</dbReference>
<feature type="transmembrane region" description="Helical" evidence="5">
    <location>
        <begin position="162"/>
        <end position="186"/>
    </location>
</feature>
<accession>A0A9X4L325</accession>
<reference evidence="7" key="1">
    <citation type="submission" date="2022-05" db="EMBL/GenBank/DDBJ databases">
        <title>Comparative genomics of Staphylococcus equorum isolates.</title>
        <authorList>
            <person name="Luelf R.H."/>
        </authorList>
    </citation>
    <scope>NUCLEOTIDE SEQUENCE</scope>
    <source>
        <strain evidence="7">TMW 2.2497</strain>
    </source>
</reference>
<evidence type="ECO:0000259" key="6">
    <source>
        <dbReference type="Pfam" id="PF01061"/>
    </source>
</evidence>
<feature type="transmembrane region" description="Helical" evidence="5">
    <location>
        <begin position="52"/>
        <end position="75"/>
    </location>
</feature>
<name>A0A9X4L325_9STAP</name>
<evidence type="ECO:0000256" key="4">
    <source>
        <dbReference type="ARBA" id="ARBA00023136"/>
    </source>
</evidence>
<dbReference type="EMBL" id="JAMBQA010000003">
    <property type="protein sequence ID" value="MDG0845916.1"/>
    <property type="molecule type" value="Genomic_DNA"/>
</dbReference>
<evidence type="ECO:0000256" key="5">
    <source>
        <dbReference type="SAM" id="Phobius"/>
    </source>
</evidence>
<organism evidence="7 8">
    <name type="scientific">Staphylococcus equorum</name>
    <dbReference type="NCBI Taxonomy" id="246432"/>
    <lineage>
        <taxon>Bacteria</taxon>
        <taxon>Bacillati</taxon>
        <taxon>Bacillota</taxon>
        <taxon>Bacilli</taxon>
        <taxon>Bacillales</taxon>
        <taxon>Staphylococcaceae</taxon>
        <taxon>Staphylococcus</taxon>
    </lineage>
</organism>
<dbReference type="AlphaFoldDB" id="A0A9X4L325"/>
<dbReference type="InterPro" id="IPR013525">
    <property type="entry name" value="ABC2_TM"/>
</dbReference>
<evidence type="ECO:0000313" key="7">
    <source>
        <dbReference type="EMBL" id="MDG0845916.1"/>
    </source>
</evidence>
<comment type="subcellular location">
    <subcellularLocation>
        <location evidence="1">Membrane</location>
        <topology evidence="1">Multi-pass membrane protein</topology>
    </subcellularLocation>
</comment>
<evidence type="ECO:0000256" key="2">
    <source>
        <dbReference type="ARBA" id="ARBA00022692"/>
    </source>
</evidence>
<keyword evidence="3 5" id="KW-1133">Transmembrane helix</keyword>
<evidence type="ECO:0000313" key="8">
    <source>
        <dbReference type="Proteomes" id="UP001152422"/>
    </source>
</evidence>
<dbReference type="Proteomes" id="UP001152422">
    <property type="component" value="Unassembled WGS sequence"/>
</dbReference>
<comment type="caution">
    <text evidence="7">The sequence shown here is derived from an EMBL/GenBank/DDBJ whole genome shotgun (WGS) entry which is preliminary data.</text>
</comment>
<feature type="transmembrane region" description="Helical" evidence="5">
    <location>
        <begin position="96"/>
        <end position="118"/>
    </location>
</feature>
<keyword evidence="4 5" id="KW-0472">Membrane</keyword>
<feature type="transmembrane region" description="Helical" evidence="5">
    <location>
        <begin position="21"/>
        <end position="40"/>
    </location>
</feature>
<protein>
    <submittedName>
        <fullName evidence="7">ABC transporter permease</fullName>
    </submittedName>
</protein>
<feature type="transmembrane region" description="Helical" evidence="5">
    <location>
        <begin position="206"/>
        <end position="228"/>
    </location>
</feature>
<keyword evidence="8" id="KW-1185">Reference proteome</keyword>